<dbReference type="PANTHER" id="PTHR28620:SF1">
    <property type="entry name" value="CENP-V_GFA DOMAIN-CONTAINING PROTEIN"/>
    <property type="match status" value="1"/>
</dbReference>
<dbReference type="InterPro" id="IPR011057">
    <property type="entry name" value="Mss4-like_sf"/>
</dbReference>
<dbReference type="AlphaFoldDB" id="A0A1X7AR26"/>
<keyword evidence="6" id="KW-1185">Reference proteome</keyword>
<organism evidence="5 6">
    <name type="scientific">Parendozoicomonas haliclonae</name>
    <dbReference type="NCBI Taxonomy" id="1960125"/>
    <lineage>
        <taxon>Bacteria</taxon>
        <taxon>Pseudomonadati</taxon>
        <taxon>Pseudomonadota</taxon>
        <taxon>Gammaproteobacteria</taxon>
        <taxon>Oceanospirillales</taxon>
        <taxon>Endozoicomonadaceae</taxon>
        <taxon>Parendozoicomonas</taxon>
    </lineage>
</organism>
<protein>
    <submittedName>
        <fullName evidence="5">Putative glutathione-dependent formaldehyde-activating enzyme</fullName>
        <ecNumber evidence="5">4.4.1.22</ecNumber>
    </submittedName>
</protein>
<dbReference type="InterPro" id="IPR006913">
    <property type="entry name" value="CENP-V/GFA"/>
</dbReference>
<dbReference type="SUPFAM" id="SSF51316">
    <property type="entry name" value="Mss4-like"/>
    <property type="match status" value="1"/>
</dbReference>
<evidence type="ECO:0000313" key="5">
    <source>
        <dbReference type="EMBL" id="SMA50781.1"/>
    </source>
</evidence>
<gene>
    <name evidence="5" type="ORF">EHSB41UT_04598</name>
</gene>
<keyword evidence="3" id="KW-0862">Zinc</keyword>
<comment type="similarity">
    <text evidence="1">Belongs to the Gfa family.</text>
</comment>
<dbReference type="Pfam" id="PF04828">
    <property type="entry name" value="GFA"/>
    <property type="match status" value="1"/>
</dbReference>
<dbReference type="Gene3D" id="2.170.150.70">
    <property type="match status" value="1"/>
</dbReference>
<dbReference type="InterPro" id="IPR052355">
    <property type="entry name" value="CENP-V-like"/>
</dbReference>
<keyword evidence="5" id="KW-0456">Lyase</keyword>
<dbReference type="EC" id="4.4.1.22" evidence="5"/>
<dbReference type="PROSITE" id="PS51891">
    <property type="entry name" value="CENP_V_GFA"/>
    <property type="match status" value="1"/>
</dbReference>
<dbReference type="GO" id="GO:0051907">
    <property type="term" value="F:S-(hydroxymethyl)glutathione synthase activity"/>
    <property type="evidence" value="ECO:0007669"/>
    <property type="project" value="UniProtKB-EC"/>
</dbReference>
<evidence type="ECO:0000313" key="6">
    <source>
        <dbReference type="Proteomes" id="UP000196573"/>
    </source>
</evidence>
<dbReference type="GO" id="GO:0046872">
    <property type="term" value="F:metal ion binding"/>
    <property type="evidence" value="ECO:0007669"/>
    <property type="project" value="UniProtKB-KW"/>
</dbReference>
<evidence type="ECO:0000256" key="2">
    <source>
        <dbReference type="ARBA" id="ARBA00022723"/>
    </source>
</evidence>
<feature type="domain" description="CENP-V/GFA" evidence="4">
    <location>
        <begin position="5"/>
        <end position="108"/>
    </location>
</feature>
<dbReference type="Proteomes" id="UP000196573">
    <property type="component" value="Unassembled WGS sequence"/>
</dbReference>
<dbReference type="EMBL" id="FWPT01000016">
    <property type="protein sequence ID" value="SMA50781.1"/>
    <property type="molecule type" value="Genomic_DNA"/>
</dbReference>
<evidence type="ECO:0000259" key="4">
    <source>
        <dbReference type="PROSITE" id="PS51891"/>
    </source>
</evidence>
<reference evidence="5 6" key="1">
    <citation type="submission" date="2017-03" db="EMBL/GenBank/DDBJ databases">
        <authorList>
            <person name="Afonso C.L."/>
            <person name="Miller P.J."/>
            <person name="Scott M.A."/>
            <person name="Spackman E."/>
            <person name="Goraichik I."/>
            <person name="Dimitrov K.M."/>
            <person name="Suarez D.L."/>
            <person name="Swayne D.E."/>
        </authorList>
    </citation>
    <scope>NUCLEOTIDE SEQUENCE [LARGE SCALE GENOMIC DNA]</scope>
    <source>
        <strain evidence="5">SB41UT1</strain>
    </source>
</reference>
<sequence length="128" mass="14249">MSEVRTATCHCGAIELSIQFDNGLENIRRCDCSLCSRKGYVMASVPVENLQVTKGQDTLSLYQWGTNVAEHYFCSQCGVYTHHRRRSNPKEYGVNIACLEGVHPLQYQNVPIGNGGMNDELPPLTNKA</sequence>
<name>A0A1X7AR26_9GAMM</name>
<proteinExistence type="inferred from homology"/>
<accession>A0A1X7AR26</accession>
<evidence type="ECO:0000256" key="1">
    <source>
        <dbReference type="ARBA" id="ARBA00005495"/>
    </source>
</evidence>
<dbReference type="PANTHER" id="PTHR28620">
    <property type="entry name" value="CENTROMERE PROTEIN V"/>
    <property type="match status" value="1"/>
</dbReference>
<evidence type="ECO:0000256" key="3">
    <source>
        <dbReference type="ARBA" id="ARBA00022833"/>
    </source>
</evidence>
<keyword evidence="2" id="KW-0479">Metal-binding</keyword>